<dbReference type="GO" id="GO:0004135">
    <property type="term" value="F:amylo-alpha-1,6-glucosidase activity"/>
    <property type="evidence" value="ECO:0007669"/>
    <property type="project" value="UniProtKB-EC"/>
</dbReference>
<protein>
    <recommendedName>
        <fullName evidence="7">Glycogen debranching enzyme</fullName>
        <ecNumber evidence="5">2.4.1.25</ecNumber>
        <ecNumber evidence="6">3.2.1.33</ecNumber>
    </recommendedName>
    <alternativeName>
        <fullName evidence="16">Glycogen debrancher</fullName>
    </alternativeName>
</protein>
<dbReference type="PANTHER" id="PTHR10569">
    <property type="entry name" value="GLYCOGEN DEBRANCHING ENZYME"/>
    <property type="match status" value="1"/>
</dbReference>
<dbReference type="InterPro" id="IPR017853">
    <property type="entry name" value="GH"/>
</dbReference>
<dbReference type="InterPro" id="IPR006421">
    <property type="entry name" value="Glycogen_debranch_met"/>
</dbReference>
<gene>
    <name evidence="21" type="ORF">AAFF_G00159720</name>
</gene>
<evidence type="ECO:0000259" key="20">
    <source>
        <dbReference type="Pfam" id="PF14702"/>
    </source>
</evidence>
<dbReference type="InterPro" id="IPR032788">
    <property type="entry name" value="AGL_central"/>
</dbReference>
<dbReference type="FunFam" id="3.20.20.80:FF:000070">
    <property type="entry name" value="GDB1p Glycogen debranching enzyme"/>
    <property type="match status" value="1"/>
</dbReference>
<dbReference type="Pfam" id="PF14701">
    <property type="entry name" value="hDGE_amylase"/>
    <property type="match status" value="1"/>
</dbReference>
<dbReference type="GO" id="GO:0005978">
    <property type="term" value="P:glycogen biosynthetic process"/>
    <property type="evidence" value="ECO:0007669"/>
    <property type="project" value="UniProtKB-KW"/>
</dbReference>
<evidence type="ECO:0000256" key="5">
    <source>
        <dbReference type="ARBA" id="ARBA00012560"/>
    </source>
</evidence>
<evidence type="ECO:0000313" key="22">
    <source>
        <dbReference type="Proteomes" id="UP001221898"/>
    </source>
</evidence>
<comment type="subcellular location">
    <subcellularLocation>
        <location evidence="4">Cytoplasm</location>
    </subcellularLocation>
</comment>
<organism evidence="21 22">
    <name type="scientific">Aldrovandia affinis</name>
    <dbReference type="NCBI Taxonomy" id="143900"/>
    <lineage>
        <taxon>Eukaryota</taxon>
        <taxon>Metazoa</taxon>
        <taxon>Chordata</taxon>
        <taxon>Craniata</taxon>
        <taxon>Vertebrata</taxon>
        <taxon>Euteleostomi</taxon>
        <taxon>Actinopterygii</taxon>
        <taxon>Neopterygii</taxon>
        <taxon>Teleostei</taxon>
        <taxon>Notacanthiformes</taxon>
        <taxon>Halosauridae</taxon>
        <taxon>Aldrovandia</taxon>
    </lineage>
</organism>
<dbReference type="FunFam" id="3.20.20.80:FF:000206">
    <property type="entry name" value="Amylo-alpha-1, 6-glucosidase, 4-alpha-glucanotransferase b"/>
    <property type="match status" value="1"/>
</dbReference>
<evidence type="ECO:0000256" key="13">
    <source>
        <dbReference type="ARBA" id="ARBA00023268"/>
    </source>
</evidence>
<evidence type="ECO:0000256" key="12">
    <source>
        <dbReference type="ARBA" id="ARBA00023056"/>
    </source>
</evidence>
<evidence type="ECO:0000313" key="21">
    <source>
        <dbReference type="EMBL" id="KAJ8387160.1"/>
    </source>
</evidence>
<accession>A0AAD7RN66</accession>
<dbReference type="InterPro" id="IPR008928">
    <property type="entry name" value="6-hairpin_glycosidase_sf"/>
</dbReference>
<evidence type="ECO:0000259" key="18">
    <source>
        <dbReference type="Pfam" id="PF14699"/>
    </source>
</evidence>
<comment type="similarity">
    <text evidence="15">Belongs to the glycogen debranching enzyme family.</text>
</comment>
<evidence type="ECO:0000256" key="2">
    <source>
        <dbReference type="ARBA" id="ARBA00000927"/>
    </source>
</evidence>
<dbReference type="FunFam" id="1.50.10.10:FF:000039">
    <property type="entry name" value="Glycogen debranching enzyme Gdb1, putative"/>
    <property type="match status" value="1"/>
</dbReference>
<dbReference type="EC" id="2.4.1.25" evidence="5"/>
<dbReference type="InterPro" id="IPR010401">
    <property type="entry name" value="AGL/Gdb1"/>
</dbReference>
<dbReference type="EMBL" id="JAINUG010000216">
    <property type="protein sequence ID" value="KAJ8387160.1"/>
    <property type="molecule type" value="Genomic_DNA"/>
</dbReference>
<comment type="catalytic activity">
    <reaction evidence="2">
        <text>Hydrolysis of (1-&gt;6)-alpha-D-glucosidic branch linkages in glycogen phosphorylase limit dextrin.</text>
        <dbReference type="EC" id="3.2.1.33"/>
    </reaction>
</comment>
<dbReference type="Pfam" id="PF14699">
    <property type="entry name" value="hGDE_N"/>
    <property type="match status" value="1"/>
</dbReference>
<keyword evidence="8" id="KW-0963">Cytoplasm</keyword>
<dbReference type="InterPro" id="IPR032792">
    <property type="entry name" value="AGL_glucanoTrfase"/>
</dbReference>
<feature type="domain" description="Eukaryotic glycogen debranching enzyme N-terminal" evidence="18">
    <location>
        <begin position="31"/>
        <end position="116"/>
    </location>
</feature>
<evidence type="ECO:0000256" key="16">
    <source>
        <dbReference type="ARBA" id="ARBA00031477"/>
    </source>
</evidence>
<keyword evidence="12" id="KW-0320">Glycogen biosynthesis</keyword>
<evidence type="ECO:0000256" key="3">
    <source>
        <dbReference type="ARBA" id="ARBA00003530"/>
    </source>
</evidence>
<dbReference type="Gene3D" id="3.20.20.80">
    <property type="entry name" value="Glycosidases"/>
    <property type="match status" value="2"/>
</dbReference>
<evidence type="ECO:0000259" key="17">
    <source>
        <dbReference type="Pfam" id="PF06202"/>
    </source>
</evidence>
<dbReference type="GO" id="GO:0004134">
    <property type="term" value="F:4-alpha-glucanotransferase activity"/>
    <property type="evidence" value="ECO:0007669"/>
    <property type="project" value="UniProtKB-EC"/>
</dbReference>
<evidence type="ECO:0000256" key="4">
    <source>
        <dbReference type="ARBA" id="ARBA00004496"/>
    </source>
</evidence>
<keyword evidence="22" id="KW-1185">Reference proteome</keyword>
<evidence type="ECO:0000256" key="11">
    <source>
        <dbReference type="ARBA" id="ARBA00022801"/>
    </source>
</evidence>
<dbReference type="SUPFAM" id="SSF48208">
    <property type="entry name" value="Six-hairpin glycosidases"/>
    <property type="match status" value="1"/>
</dbReference>
<dbReference type="EC" id="3.2.1.33" evidence="6"/>
<comment type="function">
    <text evidence="3">Multifunctional enzyme acting as 1,4-alpha-D-glucan:1,4-alpha-D-glucan 4-alpha-D-glycosyltransferase and amylo-1,6-glucosidase in glycogen degradation.</text>
</comment>
<comment type="caution">
    <text evidence="21">The sequence shown here is derived from an EMBL/GenBank/DDBJ whole genome shotgun (WGS) entry which is preliminary data.</text>
</comment>
<sequence length="1525" mass="173207">MVHSTQTRVMLLNDMEKLERTLFRLEQGFELQFRLGPTLQGKHVRVYINYPEQGDKFNRHKFRALEWVNPTGREDDSDKFCKLELKIAGSYQYYFGCGNEEKTGGGCIVVDPILYVGADNHVLPLDCISIQTYLAKCLGPLDEWLDRLRVAKESGYNMIHFTPLQTLGLSRSCYSLADQLELNPEFSPPGEKFTWMDVENLVEKLRKEWNMACITDVVYNHTAANSKWIWEHPECGYNLVNSPHLRPAWVLDRAIWHFTCDTADGKYKERGLADLIQNDQHLNTIRGILWQDIYPKIKLWEFFQVNVEKTVEQFKKLLESGSKAVKSENEGKEHLVVIQDPEYKRFGSTVDMNTALETFIPHSNSPSGIQECCNWLRKRLEELNGECYKQTHCHQEQAANCIVGNLVYERLADHGPKLGPITQKHPIVTRYFTFPFKESTLDQDLQLMHKPDKACHFLAHNGWVMGDDPLRNFAEPGSNVYLRRELISWGDSVKLRYGNKPEDCPYLWAHMKKYTELTAKHFCGVRLDNCHSTPLHVAEEMLAAARAVRPNLYVIAELFTGSELIDNVFINRLGITSLIREAMSAGDSHEEGRLVYRFGGEPVGAFVQPSLRPLVPSIAHAMFLDVTHDNECPIQIRSAYDALPSAAIVSMASCATGSTRGYDELVPHQISVVEEERFYPKWNPEAKPLSAGEVNQQSGIIHGKRALNKLHQELAAKGFVQVYVDQVDEDIVASLLLFRVPFPFKNPKTHHYSDNVPPMFIPGKIEEVVLEARTIERQGGPYKKDEKSINGMPEYTVKMKEHIQLKDSSIVKQAEVKSKGRSEFVQEIVFEQLTPGSVIAFRVSLDPKSQKMVGLLRSHLIQFSPHYKSGSLPDDKAPSVLKTSLASIMSKLTLADMNMLLFRCDAEEQEDGGGTYSIPSWMSLKYGGFQGIMSVMADIRPKNDLGHPFCDNLRQGDWMIDYVSNRLVSRGGALGEVGTWLQAMFGYLKHVPRYLVPRYFDAIMVGAYTTALDATFNLMSSFVQSGSTFVKLLALGSVQMCGVGRFPALPALSPALHDVPYRLGNVTKKEEQCCVSLAAGLPHFSSGIFRCWGRDTFIALRGLMLITGRHLEARNIILAFASTLRHGLIPNLLGEGICARFNCRDAVWWWLQCIQDYCNMVPNGTDILQCPVSRMYPTDDSKPQPAGSVDQPLYDVIHEAMQRHMQGIEFREQNAGPQIDRNMRDEGFNVEAKVNPDTGFVYGGNRFNCGTWMDKMGESDRARNKGITATPRDGSAVEIVGLSKSIVRWLCELHKKGLFPYAAINIHRSGKQLSVSYEDWNRKIQSNFEKMFYVSHDPKDPNEKHPDLVHKRGIYKDSFGASSSWCDYQLRPNFTIAMVVAPELFTVKRAWEALEIAEKKLLGPLGMKTLDPDDMVYCGVYDNALDNDNYNTARGFNYHQGPEWLWPVGYFLRAKLYFAKKMEKETYEKTVYLVKNVLSRHYVHLERSSWKGLPELTNENGQYCPFSCESQAWSIATVLEVLHDL</sequence>
<dbReference type="Proteomes" id="UP001221898">
    <property type="component" value="Unassembled WGS sequence"/>
</dbReference>
<dbReference type="InterPro" id="IPR032790">
    <property type="entry name" value="GDE_C"/>
</dbReference>
<reference evidence="21" key="1">
    <citation type="journal article" date="2023" name="Science">
        <title>Genome structures resolve the early diversification of teleost fishes.</title>
        <authorList>
            <person name="Parey E."/>
            <person name="Louis A."/>
            <person name="Montfort J."/>
            <person name="Bouchez O."/>
            <person name="Roques C."/>
            <person name="Iampietro C."/>
            <person name="Lluch J."/>
            <person name="Castinel A."/>
            <person name="Donnadieu C."/>
            <person name="Desvignes T."/>
            <person name="Floi Bucao C."/>
            <person name="Jouanno E."/>
            <person name="Wen M."/>
            <person name="Mejri S."/>
            <person name="Dirks R."/>
            <person name="Jansen H."/>
            <person name="Henkel C."/>
            <person name="Chen W.J."/>
            <person name="Zahm M."/>
            <person name="Cabau C."/>
            <person name="Klopp C."/>
            <person name="Thompson A.W."/>
            <person name="Robinson-Rechavi M."/>
            <person name="Braasch I."/>
            <person name="Lecointre G."/>
            <person name="Bobe J."/>
            <person name="Postlethwait J.H."/>
            <person name="Berthelot C."/>
            <person name="Roest Crollius H."/>
            <person name="Guiguen Y."/>
        </authorList>
    </citation>
    <scope>NUCLEOTIDE SEQUENCE</scope>
    <source>
        <strain evidence="21">NC1722</strain>
    </source>
</reference>
<dbReference type="Pfam" id="PF14702">
    <property type="entry name" value="hGDE_central"/>
    <property type="match status" value="1"/>
</dbReference>
<dbReference type="SUPFAM" id="SSF51445">
    <property type="entry name" value="(Trans)glycosidases"/>
    <property type="match status" value="1"/>
</dbReference>
<evidence type="ECO:0000256" key="7">
    <source>
        <dbReference type="ARBA" id="ARBA00020723"/>
    </source>
</evidence>
<evidence type="ECO:0000259" key="19">
    <source>
        <dbReference type="Pfam" id="PF14701"/>
    </source>
</evidence>
<keyword evidence="9" id="KW-0328">Glycosyltransferase</keyword>
<keyword evidence="13" id="KW-0511">Multifunctional enzyme</keyword>
<feature type="domain" description="Glycogen debranching enzyme glucanotransferase" evidence="19">
    <location>
        <begin position="122"/>
        <end position="553"/>
    </location>
</feature>
<keyword evidence="14" id="KW-0326">Glycosidase</keyword>
<comment type="catalytic activity">
    <reaction evidence="1">
        <text>Transfers a segment of a (1-&gt;4)-alpha-D-glucan to a new position in an acceptor, which may be glucose or a (1-&gt;4)-alpha-D-glucan.</text>
        <dbReference type="EC" id="2.4.1.25"/>
    </reaction>
</comment>
<dbReference type="GO" id="GO:0005980">
    <property type="term" value="P:glycogen catabolic process"/>
    <property type="evidence" value="ECO:0007669"/>
    <property type="project" value="InterPro"/>
</dbReference>
<dbReference type="NCBIfam" id="TIGR01531">
    <property type="entry name" value="glyc_debranch"/>
    <property type="match status" value="1"/>
</dbReference>
<dbReference type="InterPro" id="IPR029436">
    <property type="entry name" value="AGL_euk_N"/>
</dbReference>
<proteinExistence type="inferred from homology"/>
<evidence type="ECO:0000256" key="14">
    <source>
        <dbReference type="ARBA" id="ARBA00023295"/>
    </source>
</evidence>
<evidence type="ECO:0000256" key="15">
    <source>
        <dbReference type="ARBA" id="ARBA00025780"/>
    </source>
</evidence>
<evidence type="ECO:0000256" key="8">
    <source>
        <dbReference type="ARBA" id="ARBA00022490"/>
    </source>
</evidence>
<feature type="domain" description="Glycogen debranching enzyme central" evidence="20">
    <location>
        <begin position="699"/>
        <end position="967"/>
    </location>
</feature>
<feature type="domain" description="Glycogen debranching enzyme C-terminal" evidence="17">
    <location>
        <begin position="1066"/>
        <end position="1520"/>
    </location>
</feature>
<dbReference type="PANTHER" id="PTHR10569:SF2">
    <property type="entry name" value="GLYCOGEN DEBRANCHING ENZYME"/>
    <property type="match status" value="1"/>
</dbReference>
<keyword evidence="10" id="KW-0808">Transferase</keyword>
<evidence type="ECO:0000256" key="10">
    <source>
        <dbReference type="ARBA" id="ARBA00022679"/>
    </source>
</evidence>
<evidence type="ECO:0000256" key="6">
    <source>
        <dbReference type="ARBA" id="ARBA00012778"/>
    </source>
</evidence>
<keyword evidence="11" id="KW-0378">Hydrolase</keyword>
<dbReference type="CDD" id="cd11327">
    <property type="entry name" value="AmyAc_Glg_debranch_2"/>
    <property type="match status" value="1"/>
</dbReference>
<dbReference type="Pfam" id="PF06202">
    <property type="entry name" value="GDE_C"/>
    <property type="match status" value="1"/>
</dbReference>
<name>A0AAD7RN66_9TELE</name>
<evidence type="ECO:0000256" key="1">
    <source>
        <dbReference type="ARBA" id="ARBA00000439"/>
    </source>
</evidence>
<dbReference type="GO" id="GO:0005737">
    <property type="term" value="C:cytoplasm"/>
    <property type="evidence" value="ECO:0007669"/>
    <property type="project" value="UniProtKB-SubCell"/>
</dbReference>
<evidence type="ECO:0000256" key="9">
    <source>
        <dbReference type="ARBA" id="ARBA00022676"/>
    </source>
</evidence>